<dbReference type="EC" id="3.1.26.4" evidence="6 14"/>
<dbReference type="EMBL" id="AP012200">
    <property type="protein sequence ID" value="BAK21575.1"/>
    <property type="molecule type" value="Genomic_DNA"/>
</dbReference>
<keyword evidence="10 14" id="KW-0479">Metal-binding</keyword>
<proteinExistence type="inferred from homology"/>
<dbReference type="InterPro" id="IPR012337">
    <property type="entry name" value="RNaseH-like_sf"/>
</dbReference>
<organism evidence="18 19">
    <name type="scientific">Melissococcus plutonius (strain ATCC 35311 / DSM 29964 / CIP 104052 / LMG 20360 / NCIMB 702443)</name>
    <dbReference type="NCBI Taxonomy" id="940190"/>
    <lineage>
        <taxon>Bacteria</taxon>
        <taxon>Bacillati</taxon>
        <taxon>Bacillota</taxon>
        <taxon>Bacilli</taxon>
        <taxon>Lactobacillales</taxon>
        <taxon>Enterococcaceae</taxon>
        <taxon>Melissococcus</taxon>
    </lineage>
</organism>
<dbReference type="HAMAP" id="MF_00052_B">
    <property type="entry name" value="RNase_HII_B"/>
    <property type="match status" value="1"/>
</dbReference>
<keyword evidence="19" id="KW-1185">Reference proteome</keyword>
<dbReference type="GO" id="GO:0030145">
    <property type="term" value="F:manganese ion binding"/>
    <property type="evidence" value="ECO:0007669"/>
    <property type="project" value="UniProtKB-UniRule"/>
</dbReference>
<dbReference type="OrthoDB" id="9803420at2"/>
<dbReference type="PANTHER" id="PTHR10954:SF18">
    <property type="entry name" value="RIBONUCLEASE HII"/>
    <property type="match status" value="1"/>
</dbReference>
<protein>
    <recommendedName>
        <fullName evidence="7 14">Ribonuclease HII</fullName>
        <shortName evidence="14">RNase HII</shortName>
        <ecNumber evidence="6 14">3.1.26.4</ecNumber>
    </recommendedName>
</protein>
<keyword evidence="12 14" id="KW-0378">Hydrolase</keyword>
<dbReference type="GO" id="GO:0043137">
    <property type="term" value="P:DNA replication, removal of RNA primer"/>
    <property type="evidence" value="ECO:0007669"/>
    <property type="project" value="TreeGrafter"/>
</dbReference>
<dbReference type="SUPFAM" id="SSF53098">
    <property type="entry name" value="Ribonuclease H-like"/>
    <property type="match status" value="1"/>
</dbReference>
<reference key="2">
    <citation type="submission" date="2011-04" db="EMBL/GenBank/DDBJ databases">
        <title>Whole genome sequence of Melissococcus plutonius ATCC 35311.</title>
        <authorList>
            <person name="Okumura K."/>
            <person name="Arai R."/>
            <person name="Osaki M."/>
            <person name="Okura M."/>
            <person name="Kirikae T."/>
            <person name="Takamatsu D."/>
            <person name="Akiyama T."/>
        </authorList>
    </citation>
    <scope>NUCLEOTIDE SEQUENCE</scope>
    <source>
        <strain>ATCC 35311</strain>
    </source>
</reference>
<name>F3YAP7_MELPT</name>
<feature type="domain" description="RNase H type-2" evidence="17">
    <location>
        <begin position="75"/>
        <end position="260"/>
    </location>
</feature>
<comment type="cofactor">
    <cofactor evidence="14 15">
        <name>Mn(2+)</name>
        <dbReference type="ChEBI" id="CHEBI:29035"/>
    </cofactor>
    <cofactor evidence="14 15">
        <name>Mg(2+)</name>
        <dbReference type="ChEBI" id="CHEBI:18420"/>
    </cofactor>
    <text evidence="14 15">Manganese or magnesium. Binds 1 divalent metal ion per monomer in the absence of substrate. May bind a second metal ion after substrate binding.</text>
</comment>
<evidence type="ECO:0000256" key="15">
    <source>
        <dbReference type="PROSITE-ProRule" id="PRU01319"/>
    </source>
</evidence>
<dbReference type="InterPro" id="IPR022898">
    <property type="entry name" value="RNase_HII"/>
</dbReference>
<comment type="similarity">
    <text evidence="5 14 16">Belongs to the RNase HII family.</text>
</comment>
<accession>F3YAP7</accession>
<gene>
    <name evidence="14" type="primary">rnhB</name>
    <name evidence="18" type="ordered locus">MPTP_1123</name>
</gene>
<dbReference type="NCBIfam" id="NF000595">
    <property type="entry name" value="PRK00015.1-3"/>
    <property type="match status" value="1"/>
</dbReference>
<dbReference type="AlphaFoldDB" id="F3YAP7"/>
<evidence type="ECO:0000256" key="4">
    <source>
        <dbReference type="ARBA" id="ARBA00004496"/>
    </source>
</evidence>
<dbReference type="InterPro" id="IPR001352">
    <property type="entry name" value="RNase_HII/HIII"/>
</dbReference>
<dbReference type="STRING" id="940190.MPTP_1123"/>
<comment type="catalytic activity">
    <reaction evidence="1 14 15 16">
        <text>Endonucleolytic cleavage to 5'-phosphomonoester.</text>
        <dbReference type="EC" id="3.1.26.4"/>
    </reaction>
</comment>
<feature type="binding site" evidence="14 15">
    <location>
        <position position="81"/>
    </location>
    <ligand>
        <name>a divalent metal cation</name>
        <dbReference type="ChEBI" id="CHEBI:60240"/>
    </ligand>
</feature>
<evidence type="ECO:0000259" key="17">
    <source>
        <dbReference type="PROSITE" id="PS51975"/>
    </source>
</evidence>
<feature type="binding site" evidence="14 15">
    <location>
        <position position="173"/>
    </location>
    <ligand>
        <name>a divalent metal cation</name>
        <dbReference type="ChEBI" id="CHEBI:60240"/>
    </ligand>
</feature>
<dbReference type="PROSITE" id="PS51975">
    <property type="entry name" value="RNASE_H_2"/>
    <property type="match status" value="1"/>
</dbReference>
<evidence type="ECO:0000256" key="14">
    <source>
        <dbReference type="HAMAP-Rule" id="MF_00052"/>
    </source>
</evidence>
<evidence type="ECO:0000256" key="10">
    <source>
        <dbReference type="ARBA" id="ARBA00022723"/>
    </source>
</evidence>
<dbReference type="NCBIfam" id="NF000594">
    <property type="entry name" value="PRK00015.1-1"/>
    <property type="match status" value="1"/>
</dbReference>
<dbReference type="PANTHER" id="PTHR10954">
    <property type="entry name" value="RIBONUCLEASE H2 SUBUNIT A"/>
    <property type="match status" value="1"/>
</dbReference>
<dbReference type="GO" id="GO:0003723">
    <property type="term" value="F:RNA binding"/>
    <property type="evidence" value="ECO:0007669"/>
    <property type="project" value="UniProtKB-UniRule"/>
</dbReference>
<dbReference type="GO" id="GO:0004523">
    <property type="term" value="F:RNA-DNA hybrid ribonuclease activity"/>
    <property type="evidence" value="ECO:0007669"/>
    <property type="project" value="UniProtKB-UniRule"/>
</dbReference>
<evidence type="ECO:0000256" key="8">
    <source>
        <dbReference type="ARBA" id="ARBA00022490"/>
    </source>
</evidence>
<dbReference type="Gene3D" id="3.30.420.10">
    <property type="entry name" value="Ribonuclease H-like superfamily/Ribonuclease H"/>
    <property type="match status" value="1"/>
</dbReference>
<dbReference type="GO" id="GO:0032299">
    <property type="term" value="C:ribonuclease H2 complex"/>
    <property type="evidence" value="ECO:0007669"/>
    <property type="project" value="TreeGrafter"/>
</dbReference>
<keyword evidence="13 14" id="KW-0464">Manganese</keyword>
<dbReference type="HOGENOM" id="CLU_036532_2_1_9"/>
<dbReference type="GO" id="GO:0005737">
    <property type="term" value="C:cytoplasm"/>
    <property type="evidence" value="ECO:0007669"/>
    <property type="project" value="UniProtKB-SubCell"/>
</dbReference>
<evidence type="ECO:0000256" key="9">
    <source>
        <dbReference type="ARBA" id="ARBA00022722"/>
    </source>
</evidence>
<sequence>MSKKNSESIQQIKDQLNLLTDEEDPRLSIWQLDQRIGVQKALKQWQNRQKKKQEKQIHYQKMQQFEKKAMQEGYQAIAGIDEVGRGPLAGPVVAAAVILPEDCQIFELNDSKQLSAKTRERLFDEIGKKALAIGIGLVSHETIDEINIYQATKQAMIQAVANLQRIPDYLLIDAMTLPLTTIQQSIIKGDARSLSIAAASIVAKVTRDRLMVHYAAEFPGYGFEKNAGYGTKEHLEGLKKQGISPIHRKTFAPIKTMITI</sequence>
<dbReference type="InterPro" id="IPR024567">
    <property type="entry name" value="RNase_HII/HIII_dom"/>
</dbReference>
<evidence type="ECO:0000256" key="11">
    <source>
        <dbReference type="ARBA" id="ARBA00022759"/>
    </source>
</evidence>
<keyword evidence="8 14" id="KW-0963">Cytoplasm</keyword>
<dbReference type="GO" id="GO:0006298">
    <property type="term" value="P:mismatch repair"/>
    <property type="evidence" value="ECO:0007669"/>
    <property type="project" value="TreeGrafter"/>
</dbReference>
<evidence type="ECO:0000256" key="12">
    <source>
        <dbReference type="ARBA" id="ARBA00022801"/>
    </source>
</evidence>
<dbReference type="CDD" id="cd07182">
    <property type="entry name" value="RNase_HII_bacteria_HII_like"/>
    <property type="match status" value="1"/>
</dbReference>
<evidence type="ECO:0000313" key="19">
    <source>
        <dbReference type="Proteomes" id="UP000008456"/>
    </source>
</evidence>
<evidence type="ECO:0000256" key="2">
    <source>
        <dbReference type="ARBA" id="ARBA00001946"/>
    </source>
</evidence>
<evidence type="ECO:0000313" key="18">
    <source>
        <dbReference type="EMBL" id="BAK21575.1"/>
    </source>
</evidence>
<dbReference type="RefSeq" id="WP_013774013.1">
    <property type="nucleotide sequence ID" value="NC_015516.1"/>
</dbReference>
<dbReference type="InterPro" id="IPR036397">
    <property type="entry name" value="RNaseH_sf"/>
</dbReference>
<keyword evidence="11 14" id="KW-0255">Endonuclease</keyword>
<evidence type="ECO:0000256" key="5">
    <source>
        <dbReference type="ARBA" id="ARBA00007383"/>
    </source>
</evidence>
<evidence type="ECO:0000256" key="1">
    <source>
        <dbReference type="ARBA" id="ARBA00000077"/>
    </source>
</evidence>
<dbReference type="Pfam" id="PF01351">
    <property type="entry name" value="RNase_HII"/>
    <property type="match status" value="1"/>
</dbReference>
<evidence type="ECO:0000256" key="16">
    <source>
        <dbReference type="RuleBase" id="RU003515"/>
    </source>
</evidence>
<evidence type="ECO:0000256" key="13">
    <source>
        <dbReference type="ARBA" id="ARBA00023211"/>
    </source>
</evidence>
<dbReference type="Proteomes" id="UP000008456">
    <property type="component" value="Chromosome"/>
</dbReference>
<evidence type="ECO:0000256" key="7">
    <source>
        <dbReference type="ARBA" id="ARBA00019179"/>
    </source>
</evidence>
<evidence type="ECO:0000256" key="6">
    <source>
        <dbReference type="ARBA" id="ARBA00012180"/>
    </source>
</evidence>
<reference evidence="18 19" key="1">
    <citation type="journal article" date="2011" name="J. Bacteriol.">
        <title>Complete genome sequence of Melissococcus plutonius ATCC 35311.</title>
        <authorList>
            <person name="Okumura K."/>
            <person name="Arai R."/>
            <person name="Okura M."/>
            <person name="Kirikae T."/>
            <person name="Takamatsu D."/>
            <person name="Osaki M."/>
            <person name="Miyoshi-Akiyama T."/>
        </authorList>
    </citation>
    <scope>NUCLEOTIDE SEQUENCE [LARGE SCALE GENOMIC DNA]</scope>
    <source>
        <strain evidence="19">ATCC 35311 / CIP 104052 / LMG 20360 / NCIMB 702443</strain>
    </source>
</reference>
<evidence type="ECO:0000256" key="3">
    <source>
        <dbReference type="ARBA" id="ARBA00004065"/>
    </source>
</evidence>
<comment type="cofactor">
    <cofactor evidence="2">
        <name>Mg(2+)</name>
        <dbReference type="ChEBI" id="CHEBI:18420"/>
    </cofactor>
</comment>
<comment type="function">
    <text evidence="3 14 16">Endonuclease that specifically degrades the RNA of RNA-DNA hybrids.</text>
</comment>
<keyword evidence="9 14" id="KW-0540">Nuclease</keyword>
<dbReference type="FunFam" id="3.30.420.10:FF:000006">
    <property type="entry name" value="Ribonuclease HII"/>
    <property type="match status" value="1"/>
</dbReference>
<feature type="binding site" evidence="14 15">
    <location>
        <position position="82"/>
    </location>
    <ligand>
        <name>a divalent metal cation</name>
        <dbReference type="ChEBI" id="CHEBI:60240"/>
    </ligand>
</feature>
<dbReference type="KEGG" id="mps:MPTP_1123"/>
<comment type="subcellular location">
    <subcellularLocation>
        <location evidence="4 14">Cytoplasm</location>
    </subcellularLocation>
</comment>